<gene>
    <name evidence="10" type="primary">mtrA</name>
    <name evidence="10" type="ORF">GCM10012275_05230</name>
</gene>
<dbReference type="RefSeq" id="WP_189053483.1">
    <property type="nucleotide sequence ID" value="NZ_BMMK01000002.1"/>
</dbReference>
<organism evidence="10 11">
    <name type="scientific">Longimycelium tulufanense</name>
    <dbReference type="NCBI Taxonomy" id="907463"/>
    <lineage>
        <taxon>Bacteria</taxon>
        <taxon>Bacillati</taxon>
        <taxon>Actinomycetota</taxon>
        <taxon>Actinomycetes</taxon>
        <taxon>Pseudonocardiales</taxon>
        <taxon>Pseudonocardiaceae</taxon>
        <taxon>Longimycelium</taxon>
    </lineage>
</organism>
<dbReference type="PROSITE" id="PS50110">
    <property type="entry name" value="RESPONSE_REGULATORY"/>
    <property type="match status" value="1"/>
</dbReference>
<dbReference type="CDD" id="cd00383">
    <property type="entry name" value="trans_reg_C"/>
    <property type="match status" value="1"/>
</dbReference>
<dbReference type="GO" id="GO:0000156">
    <property type="term" value="F:phosphorelay response regulator activity"/>
    <property type="evidence" value="ECO:0007669"/>
    <property type="project" value="TreeGrafter"/>
</dbReference>
<feature type="DNA-binding region" description="OmpR/PhoB-type" evidence="7">
    <location>
        <begin position="124"/>
        <end position="223"/>
    </location>
</feature>
<keyword evidence="4 7" id="KW-0238">DNA-binding</keyword>
<dbReference type="Gene3D" id="1.10.10.10">
    <property type="entry name" value="Winged helix-like DNA-binding domain superfamily/Winged helix DNA-binding domain"/>
    <property type="match status" value="1"/>
</dbReference>
<evidence type="ECO:0000256" key="5">
    <source>
        <dbReference type="ARBA" id="ARBA00023163"/>
    </source>
</evidence>
<name>A0A8J3FUP6_9PSEU</name>
<dbReference type="InterPro" id="IPR011006">
    <property type="entry name" value="CheY-like_superfamily"/>
</dbReference>
<comment type="caution">
    <text evidence="10">The sequence shown here is derived from an EMBL/GenBank/DDBJ whole genome shotgun (WGS) entry which is preliminary data.</text>
</comment>
<dbReference type="EMBL" id="BMMK01000002">
    <property type="protein sequence ID" value="GGM37046.1"/>
    <property type="molecule type" value="Genomic_DNA"/>
</dbReference>
<protein>
    <submittedName>
        <fullName evidence="10">DNA-binding response regulator</fullName>
    </submittedName>
</protein>
<evidence type="ECO:0000256" key="7">
    <source>
        <dbReference type="PROSITE-ProRule" id="PRU01091"/>
    </source>
</evidence>
<keyword evidence="5" id="KW-0804">Transcription</keyword>
<dbReference type="Proteomes" id="UP000637578">
    <property type="component" value="Unassembled WGS sequence"/>
</dbReference>
<dbReference type="SMART" id="SM00862">
    <property type="entry name" value="Trans_reg_C"/>
    <property type="match status" value="1"/>
</dbReference>
<keyword evidence="1 6" id="KW-0597">Phosphoprotein</keyword>
<feature type="modified residue" description="4-aspartylphosphate" evidence="6">
    <location>
        <position position="52"/>
    </location>
</feature>
<evidence type="ECO:0000256" key="1">
    <source>
        <dbReference type="ARBA" id="ARBA00022553"/>
    </source>
</evidence>
<evidence type="ECO:0000256" key="6">
    <source>
        <dbReference type="PROSITE-ProRule" id="PRU00169"/>
    </source>
</evidence>
<dbReference type="PANTHER" id="PTHR48111:SF21">
    <property type="entry name" value="DNA-BINDING DUAL MASTER TRANSCRIPTIONAL REGULATOR RPAA"/>
    <property type="match status" value="1"/>
</dbReference>
<dbReference type="InterPro" id="IPR039420">
    <property type="entry name" value="WalR-like"/>
</dbReference>
<dbReference type="CDD" id="cd17574">
    <property type="entry name" value="REC_OmpR"/>
    <property type="match status" value="1"/>
</dbReference>
<evidence type="ECO:0000259" key="8">
    <source>
        <dbReference type="PROSITE" id="PS50110"/>
    </source>
</evidence>
<dbReference type="PANTHER" id="PTHR48111">
    <property type="entry name" value="REGULATOR OF RPOS"/>
    <property type="match status" value="1"/>
</dbReference>
<reference evidence="10" key="2">
    <citation type="submission" date="2020-09" db="EMBL/GenBank/DDBJ databases">
        <authorList>
            <person name="Sun Q."/>
            <person name="Zhou Y."/>
        </authorList>
    </citation>
    <scope>NUCLEOTIDE SEQUENCE</scope>
    <source>
        <strain evidence="10">CGMCC 4.5737</strain>
    </source>
</reference>
<dbReference type="AlphaFoldDB" id="A0A8J3FUP6"/>
<evidence type="ECO:0000313" key="10">
    <source>
        <dbReference type="EMBL" id="GGM37046.1"/>
    </source>
</evidence>
<dbReference type="SUPFAM" id="SSF52172">
    <property type="entry name" value="CheY-like"/>
    <property type="match status" value="1"/>
</dbReference>
<evidence type="ECO:0000259" key="9">
    <source>
        <dbReference type="PROSITE" id="PS51755"/>
    </source>
</evidence>
<dbReference type="Gene3D" id="3.40.50.2300">
    <property type="match status" value="1"/>
</dbReference>
<feature type="domain" description="Response regulatory" evidence="8">
    <location>
        <begin position="3"/>
        <end position="116"/>
    </location>
</feature>
<evidence type="ECO:0000256" key="3">
    <source>
        <dbReference type="ARBA" id="ARBA00023015"/>
    </source>
</evidence>
<dbReference type="Gene3D" id="6.10.250.690">
    <property type="match status" value="1"/>
</dbReference>
<proteinExistence type="predicted"/>
<dbReference type="GO" id="GO:0000976">
    <property type="term" value="F:transcription cis-regulatory region binding"/>
    <property type="evidence" value="ECO:0007669"/>
    <property type="project" value="TreeGrafter"/>
</dbReference>
<feature type="domain" description="OmpR/PhoB-type" evidence="9">
    <location>
        <begin position="124"/>
        <end position="223"/>
    </location>
</feature>
<evidence type="ECO:0000256" key="2">
    <source>
        <dbReference type="ARBA" id="ARBA00023012"/>
    </source>
</evidence>
<dbReference type="FunFam" id="1.10.10.10:FF:000018">
    <property type="entry name" value="DNA-binding response regulator ResD"/>
    <property type="match status" value="1"/>
</dbReference>
<sequence length="224" mass="24387">MRRVLLIDGDGATRDAVGSALGQLGHHVHAVATAGEGLACMGRNNIDIVVLDLVLPDMGGLDVCRRVRASSHTPVIILTDRAGDADVVAGLRAGADDYVVRPVSPEVLDARVHAVLRRAQTPLADEVQFGDLVIDRTALTVSKCGEPVRLAPSELRLLLELSASPGQVFSRQQLLEMVWEHHFLGDSRMIDTCVQRLRAKIEDDPRSPRYVQTVRGFGYRFGPL</sequence>
<dbReference type="GO" id="GO:0032993">
    <property type="term" value="C:protein-DNA complex"/>
    <property type="evidence" value="ECO:0007669"/>
    <property type="project" value="TreeGrafter"/>
</dbReference>
<dbReference type="GO" id="GO:0005829">
    <property type="term" value="C:cytosol"/>
    <property type="evidence" value="ECO:0007669"/>
    <property type="project" value="TreeGrafter"/>
</dbReference>
<accession>A0A8J3FUP6</accession>
<dbReference type="InterPro" id="IPR036388">
    <property type="entry name" value="WH-like_DNA-bd_sf"/>
</dbReference>
<dbReference type="InterPro" id="IPR001867">
    <property type="entry name" value="OmpR/PhoB-type_DNA-bd"/>
</dbReference>
<dbReference type="GO" id="GO:0006355">
    <property type="term" value="P:regulation of DNA-templated transcription"/>
    <property type="evidence" value="ECO:0007669"/>
    <property type="project" value="InterPro"/>
</dbReference>
<reference evidence="10" key="1">
    <citation type="journal article" date="2014" name="Int. J. Syst. Evol. Microbiol.">
        <title>Complete genome sequence of Corynebacterium casei LMG S-19264T (=DSM 44701T), isolated from a smear-ripened cheese.</title>
        <authorList>
            <consortium name="US DOE Joint Genome Institute (JGI-PGF)"/>
            <person name="Walter F."/>
            <person name="Albersmeier A."/>
            <person name="Kalinowski J."/>
            <person name="Ruckert C."/>
        </authorList>
    </citation>
    <scope>NUCLEOTIDE SEQUENCE</scope>
    <source>
        <strain evidence="10">CGMCC 4.5737</strain>
    </source>
</reference>
<evidence type="ECO:0000313" key="11">
    <source>
        <dbReference type="Proteomes" id="UP000637578"/>
    </source>
</evidence>
<dbReference type="Pfam" id="PF00072">
    <property type="entry name" value="Response_reg"/>
    <property type="match status" value="1"/>
</dbReference>
<keyword evidence="11" id="KW-1185">Reference proteome</keyword>
<dbReference type="PROSITE" id="PS51755">
    <property type="entry name" value="OMPR_PHOB"/>
    <property type="match status" value="1"/>
</dbReference>
<dbReference type="InterPro" id="IPR001789">
    <property type="entry name" value="Sig_transdc_resp-reg_receiver"/>
</dbReference>
<dbReference type="SMART" id="SM00448">
    <property type="entry name" value="REC"/>
    <property type="match status" value="1"/>
</dbReference>
<dbReference type="Pfam" id="PF00486">
    <property type="entry name" value="Trans_reg_C"/>
    <property type="match status" value="1"/>
</dbReference>
<evidence type="ECO:0000256" key="4">
    <source>
        <dbReference type="ARBA" id="ARBA00023125"/>
    </source>
</evidence>
<keyword evidence="2" id="KW-0902">Two-component regulatory system</keyword>
<keyword evidence="3" id="KW-0805">Transcription regulation</keyword>